<evidence type="ECO:0000259" key="3">
    <source>
        <dbReference type="Pfam" id="PF00501"/>
    </source>
</evidence>
<dbReference type="InterPro" id="IPR025110">
    <property type="entry name" value="AMP-bd_C"/>
</dbReference>
<evidence type="ECO:0000313" key="5">
    <source>
        <dbReference type="EMBL" id="MCT9810786.1"/>
    </source>
</evidence>
<feature type="domain" description="AMP-dependent synthetase/ligase" evidence="3">
    <location>
        <begin position="3"/>
        <end position="349"/>
    </location>
</feature>
<evidence type="ECO:0000256" key="1">
    <source>
        <dbReference type="ARBA" id="ARBA00006432"/>
    </source>
</evidence>
<evidence type="ECO:0000256" key="2">
    <source>
        <dbReference type="ARBA" id="ARBA00022598"/>
    </source>
</evidence>
<dbReference type="Proteomes" id="UP001525968">
    <property type="component" value="Unassembled WGS sequence"/>
</dbReference>
<dbReference type="InterPro" id="IPR042099">
    <property type="entry name" value="ANL_N_sf"/>
</dbReference>
<keyword evidence="6" id="KW-1185">Reference proteome</keyword>
<dbReference type="Pfam" id="PF00501">
    <property type="entry name" value="AMP-binding"/>
    <property type="match status" value="1"/>
</dbReference>
<reference evidence="5 6" key="1">
    <citation type="submission" date="2022-09" db="EMBL/GenBank/DDBJ databases">
        <title>Draft genome of isolate Be4.</title>
        <authorList>
            <person name="Sanchez-Castro I."/>
            <person name="Martinez-Rodriguez P."/>
            <person name="Descostes M."/>
            <person name="Merroun M."/>
        </authorList>
    </citation>
    <scope>NUCLEOTIDE SEQUENCE [LARGE SCALE GENOMIC DNA]</scope>
    <source>
        <strain evidence="5 6">Be4</strain>
    </source>
</reference>
<dbReference type="PANTHER" id="PTHR43201:SF5">
    <property type="entry name" value="MEDIUM-CHAIN ACYL-COA LIGASE ACSF2, MITOCHONDRIAL"/>
    <property type="match status" value="1"/>
</dbReference>
<keyword evidence="2" id="KW-0436">Ligase</keyword>
<comment type="caution">
    <text evidence="5">The sequence shown here is derived from an EMBL/GenBank/DDBJ whole genome shotgun (WGS) entry which is preliminary data.</text>
</comment>
<dbReference type="PANTHER" id="PTHR43201">
    <property type="entry name" value="ACYL-COA SYNTHETASE"/>
    <property type="match status" value="1"/>
</dbReference>
<dbReference type="InterPro" id="IPR000873">
    <property type="entry name" value="AMP-dep_synth/lig_dom"/>
</dbReference>
<accession>A0ABT2PJX9</accession>
<feature type="domain" description="AMP-binding enzyme C-terminal" evidence="4">
    <location>
        <begin position="405"/>
        <end position="480"/>
    </location>
</feature>
<dbReference type="Pfam" id="PF13193">
    <property type="entry name" value="AMP-binding_C"/>
    <property type="match status" value="1"/>
</dbReference>
<protein>
    <submittedName>
        <fullName evidence="5">AMP-binding protein</fullName>
    </submittedName>
</protein>
<dbReference type="EMBL" id="JAODYH010000004">
    <property type="protein sequence ID" value="MCT9810786.1"/>
    <property type="molecule type" value="Genomic_DNA"/>
</dbReference>
<evidence type="ECO:0000259" key="4">
    <source>
        <dbReference type="Pfam" id="PF13193"/>
    </source>
</evidence>
<evidence type="ECO:0000313" key="6">
    <source>
        <dbReference type="Proteomes" id="UP001525968"/>
    </source>
</evidence>
<gene>
    <name evidence="5" type="ORF">N0K08_09075</name>
</gene>
<name>A0ABT2PJX9_9BURK</name>
<dbReference type="Gene3D" id="3.40.50.12780">
    <property type="entry name" value="N-terminal domain of ligase-like"/>
    <property type="match status" value="1"/>
</dbReference>
<dbReference type="InterPro" id="IPR020845">
    <property type="entry name" value="AMP-binding_CS"/>
</dbReference>
<dbReference type="PROSITE" id="PS00455">
    <property type="entry name" value="AMP_BINDING"/>
    <property type="match status" value="1"/>
</dbReference>
<dbReference type="SUPFAM" id="SSF56801">
    <property type="entry name" value="Acetyl-CoA synthetase-like"/>
    <property type="match status" value="1"/>
</dbReference>
<proteinExistence type="inferred from homology"/>
<dbReference type="Gene3D" id="3.30.300.30">
    <property type="match status" value="1"/>
</dbReference>
<comment type="similarity">
    <text evidence="1">Belongs to the ATP-dependent AMP-binding enzyme family.</text>
</comment>
<organism evidence="5 6">
    <name type="scientific">Acidovorax bellezanensis</name>
    <dbReference type="NCBI Taxonomy" id="2976702"/>
    <lineage>
        <taxon>Bacteria</taxon>
        <taxon>Pseudomonadati</taxon>
        <taxon>Pseudomonadota</taxon>
        <taxon>Betaproteobacteria</taxon>
        <taxon>Burkholderiales</taxon>
        <taxon>Comamonadaceae</taxon>
        <taxon>Acidovorax</taxon>
    </lineage>
</organism>
<sequence length="498" mass="53637">MYPALIFGDAHWSPADIALLADRISHSLHAMGVQEGGTVAAMLKNSPSYVATIIACRRAGVYLVPINWHFKAGEVAFLLQDSAAQVLVVHEDLLDVIHAGIPAQVQQLVVPLHEAPGAPTAAWPGLEGAALADSQRIPFNAVVYTSGTTGKPKGVRRLPVAPELRAQADAEAVLVPKAVYGTTAESVAMLSAPMYHSATLSFVSHACAVGATLVLEPQFKAEQALQLIEQHRVTHAYLVPTMYQRLLALPAEVRARHDLGSLLQVSSTGSPCARDLKQRMIAWFGPIITEAYGSSEAGYTTFITSAEWLAKPGSAGKALGSARLSIVGDDGQELPRGEIGLIYVRQPAMPDFTYIGREDDRQKIGRDGLVTLGDMGFMDEDGYLFICDRKSDMVISGGVNIYPAEVEACIMTMPEVSDVAVFGIPDAEFGEAMAAAVQLKPGATLAPATLQARLREQIANYKIPQTITFHDSLPREDTGKIFKRLLRAPYWADADRRI</sequence>
<dbReference type="InterPro" id="IPR045851">
    <property type="entry name" value="AMP-bd_C_sf"/>
</dbReference>
<dbReference type="RefSeq" id="WP_261499919.1">
    <property type="nucleotide sequence ID" value="NZ_JAODYH010000004.1"/>
</dbReference>